<dbReference type="PANTHER" id="PTHR12050">
    <property type="entry name" value="LEPTIN RECEPTOR-RELATED"/>
    <property type="match status" value="1"/>
</dbReference>
<dbReference type="GO" id="GO:0005768">
    <property type="term" value="C:endosome"/>
    <property type="evidence" value="ECO:0007669"/>
    <property type="project" value="TreeGrafter"/>
</dbReference>
<evidence type="ECO:0000256" key="3">
    <source>
        <dbReference type="ARBA" id="ARBA00022692"/>
    </source>
</evidence>
<evidence type="ECO:0000313" key="8">
    <source>
        <dbReference type="Proteomes" id="UP001146793"/>
    </source>
</evidence>
<protein>
    <recommendedName>
        <fullName evidence="9">Vacuolar protein sorting 55</fullName>
    </recommendedName>
</protein>
<gene>
    <name evidence="7" type="ORF">M0812_19865</name>
</gene>
<comment type="caution">
    <text evidence="7">The sequence shown here is derived from an EMBL/GenBank/DDBJ whole genome shotgun (WGS) entry which is preliminary data.</text>
</comment>
<feature type="transmembrane region" description="Helical" evidence="6">
    <location>
        <begin position="95"/>
        <end position="115"/>
    </location>
</feature>
<evidence type="ECO:0000313" key="7">
    <source>
        <dbReference type="EMBL" id="KAJ3434380.1"/>
    </source>
</evidence>
<name>A0AAV7Z2M8_9EUKA</name>
<organism evidence="7 8">
    <name type="scientific">Anaeramoeba flamelloides</name>
    <dbReference type="NCBI Taxonomy" id="1746091"/>
    <lineage>
        <taxon>Eukaryota</taxon>
        <taxon>Metamonada</taxon>
        <taxon>Anaeramoebidae</taxon>
        <taxon>Anaeramoeba</taxon>
    </lineage>
</organism>
<dbReference type="GO" id="GO:0016020">
    <property type="term" value="C:membrane"/>
    <property type="evidence" value="ECO:0007669"/>
    <property type="project" value="UniProtKB-SubCell"/>
</dbReference>
<keyword evidence="3 6" id="KW-0812">Transmembrane</keyword>
<evidence type="ECO:0000256" key="2">
    <source>
        <dbReference type="ARBA" id="ARBA00005645"/>
    </source>
</evidence>
<comment type="similarity">
    <text evidence="2">Belongs to the OB-RGRP/VPS55 family.</text>
</comment>
<evidence type="ECO:0000256" key="1">
    <source>
        <dbReference type="ARBA" id="ARBA00004141"/>
    </source>
</evidence>
<dbReference type="Pfam" id="PF04133">
    <property type="entry name" value="Vps55"/>
    <property type="match status" value="1"/>
</dbReference>
<accession>A0AAV7Z2M8</accession>
<dbReference type="Proteomes" id="UP001146793">
    <property type="component" value="Unassembled WGS sequence"/>
</dbReference>
<dbReference type="GO" id="GO:0032511">
    <property type="term" value="P:late endosome to vacuole transport via multivesicular body sorting pathway"/>
    <property type="evidence" value="ECO:0007669"/>
    <property type="project" value="TreeGrafter"/>
</dbReference>
<proteinExistence type="inferred from homology"/>
<evidence type="ECO:0000256" key="4">
    <source>
        <dbReference type="ARBA" id="ARBA00022989"/>
    </source>
</evidence>
<evidence type="ECO:0008006" key="9">
    <source>
        <dbReference type="Google" id="ProtNLM"/>
    </source>
</evidence>
<feature type="transmembrane region" description="Helical" evidence="6">
    <location>
        <begin position="33"/>
        <end position="54"/>
    </location>
</feature>
<sequence length="126" mass="13704">MQTKQILLVSAGLAIGFFLNILACAVWENWLPFLVIIFYVLVPLPKLLCGGGGESFDSAGGFGSDVMAYFFIGFFAISGFGLTAVLVHVDKIETVPMILSFLGTGIVAIFTIIFIRQLNKQDDDTF</sequence>
<dbReference type="EMBL" id="JANTQA010000044">
    <property type="protein sequence ID" value="KAJ3434380.1"/>
    <property type="molecule type" value="Genomic_DNA"/>
</dbReference>
<keyword evidence="5 6" id="KW-0472">Membrane</keyword>
<keyword evidence="4 6" id="KW-1133">Transmembrane helix</keyword>
<dbReference type="PANTHER" id="PTHR12050:SF0">
    <property type="entry name" value="RH04491P"/>
    <property type="match status" value="1"/>
</dbReference>
<dbReference type="InterPro" id="IPR007262">
    <property type="entry name" value="Vps55/LEPROT"/>
</dbReference>
<feature type="transmembrane region" description="Helical" evidence="6">
    <location>
        <begin position="66"/>
        <end position="89"/>
    </location>
</feature>
<evidence type="ECO:0000256" key="6">
    <source>
        <dbReference type="SAM" id="Phobius"/>
    </source>
</evidence>
<evidence type="ECO:0000256" key="5">
    <source>
        <dbReference type="ARBA" id="ARBA00023136"/>
    </source>
</evidence>
<reference evidence="7" key="1">
    <citation type="submission" date="2022-08" db="EMBL/GenBank/DDBJ databases">
        <title>Novel sulphate-reducing endosymbionts in the free-living metamonad Anaeramoeba.</title>
        <authorList>
            <person name="Jerlstrom-Hultqvist J."/>
            <person name="Cepicka I."/>
            <person name="Gallot-Lavallee L."/>
            <person name="Salas-Leiva D."/>
            <person name="Curtis B.A."/>
            <person name="Zahonova K."/>
            <person name="Pipaliya S."/>
            <person name="Dacks J."/>
            <person name="Roger A.J."/>
        </authorList>
    </citation>
    <scope>NUCLEOTIDE SEQUENCE</scope>
    <source>
        <strain evidence="7">Busselton2</strain>
    </source>
</reference>
<dbReference type="AlphaFoldDB" id="A0AAV7Z2M8"/>
<comment type="subcellular location">
    <subcellularLocation>
        <location evidence="1">Membrane</location>
        <topology evidence="1">Multi-pass membrane protein</topology>
    </subcellularLocation>
</comment>